<name>A0AAV7WTA1_PLEWA</name>
<organism evidence="2 3">
    <name type="scientific">Pleurodeles waltl</name>
    <name type="common">Iberian ribbed newt</name>
    <dbReference type="NCBI Taxonomy" id="8319"/>
    <lineage>
        <taxon>Eukaryota</taxon>
        <taxon>Metazoa</taxon>
        <taxon>Chordata</taxon>
        <taxon>Craniata</taxon>
        <taxon>Vertebrata</taxon>
        <taxon>Euteleostomi</taxon>
        <taxon>Amphibia</taxon>
        <taxon>Batrachia</taxon>
        <taxon>Caudata</taxon>
        <taxon>Salamandroidea</taxon>
        <taxon>Salamandridae</taxon>
        <taxon>Pleurodelinae</taxon>
        <taxon>Pleurodeles</taxon>
    </lineage>
</organism>
<sequence>MRAENRSPVPRSRPCRSDEDNARPEKGGVVGPAAREMVCGPCRKPIRPHHSVGGPLRPMEQANVAVEGNQASKLTDENPGRRHHRLRLHRA</sequence>
<feature type="region of interest" description="Disordered" evidence="1">
    <location>
        <begin position="1"/>
        <end position="32"/>
    </location>
</feature>
<feature type="compositionally biased region" description="Basic and acidic residues" evidence="1">
    <location>
        <begin position="15"/>
        <end position="26"/>
    </location>
</feature>
<dbReference type="EMBL" id="JANPWB010000001">
    <property type="protein sequence ID" value="KAJ1217323.1"/>
    <property type="molecule type" value="Genomic_DNA"/>
</dbReference>
<feature type="compositionally biased region" description="Low complexity" evidence="1">
    <location>
        <begin position="1"/>
        <end position="12"/>
    </location>
</feature>
<feature type="compositionally biased region" description="Basic residues" evidence="1">
    <location>
        <begin position="81"/>
        <end position="91"/>
    </location>
</feature>
<proteinExistence type="predicted"/>
<reference evidence="2" key="1">
    <citation type="journal article" date="2022" name="bioRxiv">
        <title>Sequencing and chromosome-scale assembly of the giantPleurodeles waltlgenome.</title>
        <authorList>
            <person name="Brown T."/>
            <person name="Elewa A."/>
            <person name="Iarovenko S."/>
            <person name="Subramanian E."/>
            <person name="Araus A.J."/>
            <person name="Petzold A."/>
            <person name="Susuki M."/>
            <person name="Suzuki K.-i.T."/>
            <person name="Hayashi T."/>
            <person name="Toyoda A."/>
            <person name="Oliveira C."/>
            <person name="Osipova E."/>
            <person name="Leigh N.D."/>
            <person name="Simon A."/>
            <person name="Yun M.H."/>
        </authorList>
    </citation>
    <scope>NUCLEOTIDE SEQUENCE</scope>
    <source>
        <strain evidence="2">20211129_DDA</strain>
        <tissue evidence="2">Liver</tissue>
    </source>
</reference>
<keyword evidence="3" id="KW-1185">Reference proteome</keyword>
<feature type="region of interest" description="Disordered" evidence="1">
    <location>
        <begin position="67"/>
        <end position="91"/>
    </location>
</feature>
<evidence type="ECO:0000256" key="1">
    <source>
        <dbReference type="SAM" id="MobiDB-lite"/>
    </source>
</evidence>
<gene>
    <name evidence="2" type="ORF">NDU88_004917</name>
</gene>
<evidence type="ECO:0000313" key="3">
    <source>
        <dbReference type="Proteomes" id="UP001066276"/>
    </source>
</evidence>
<dbReference type="AlphaFoldDB" id="A0AAV7WTA1"/>
<evidence type="ECO:0000313" key="2">
    <source>
        <dbReference type="EMBL" id="KAJ1217323.1"/>
    </source>
</evidence>
<accession>A0AAV7WTA1</accession>
<protein>
    <submittedName>
        <fullName evidence="2">Uncharacterized protein</fullName>
    </submittedName>
</protein>
<dbReference type="Proteomes" id="UP001066276">
    <property type="component" value="Chromosome 1_1"/>
</dbReference>
<comment type="caution">
    <text evidence="2">The sequence shown here is derived from an EMBL/GenBank/DDBJ whole genome shotgun (WGS) entry which is preliminary data.</text>
</comment>